<protein>
    <submittedName>
        <fullName evidence="1">Uncharacterized protein</fullName>
    </submittedName>
</protein>
<organism evidence="1">
    <name type="scientific">Arundo donax</name>
    <name type="common">Giant reed</name>
    <name type="synonym">Donax arundinaceus</name>
    <dbReference type="NCBI Taxonomy" id="35708"/>
    <lineage>
        <taxon>Eukaryota</taxon>
        <taxon>Viridiplantae</taxon>
        <taxon>Streptophyta</taxon>
        <taxon>Embryophyta</taxon>
        <taxon>Tracheophyta</taxon>
        <taxon>Spermatophyta</taxon>
        <taxon>Magnoliopsida</taxon>
        <taxon>Liliopsida</taxon>
        <taxon>Poales</taxon>
        <taxon>Poaceae</taxon>
        <taxon>PACMAD clade</taxon>
        <taxon>Arundinoideae</taxon>
        <taxon>Arundineae</taxon>
        <taxon>Arundo</taxon>
    </lineage>
</organism>
<proteinExistence type="predicted"/>
<reference evidence="1" key="2">
    <citation type="journal article" date="2015" name="Data Brief">
        <title>Shoot transcriptome of the giant reed, Arundo donax.</title>
        <authorList>
            <person name="Barrero R.A."/>
            <person name="Guerrero F.D."/>
            <person name="Moolhuijzen P."/>
            <person name="Goolsby J.A."/>
            <person name="Tidwell J."/>
            <person name="Bellgard S.E."/>
            <person name="Bellgard M.I."/>
        </authorList>
    </citation>
    <scope>NUCLEOTIDE SEQUENCE</scope>
    <source>
        <tissue evidence="1">Shoot tissue taken approximately 20 cm above the soil surface</tissue>
    </source>
</reference>
<evidence type="ECO:0000313" key="1">
    <source>
        <dbReference type="EMBL" id="JAD98293.1"/>
    </source>
</evidence>
<sequence length="33" mass="4018">MHMLALHLYPTVYSQVLLKKFYFELIMVAKFEI</sequence>
<reference evidence="1" key="1">
    <citation type="submission" date="2014-09" db="EMBL/GenBank/DDBJ databases">
        <authorList>
            <person name="Magalhaes I.L.F."/>
            <person name="Oliveira U."/>
            <person name="Santos F.R."/>
            <person name="Vidigal T.H.D.A."/>
            <person name="Brescovit A.D."/>
            <person name="Santos A.J."/>
        </authorList>
    </citation>
    <scope>NUCLEOTIDE SEQUENCE</scope>
    <source>
        <tissue evidence="1">Shoot tissue taken approximately 20 cm above the soil surface</tissue>
    </source>
</reference>
<dbReference type="AlphaFoldDB" id="A0A0A9EGZ3"/>
<name>A0A0A9EGZ3_ARUDO</name>
<accession>A0A0A9EGZ3</accession>
<dbReference type="EMBL" id="GBRH01199602">
    <property type="protein sequence ID" value="JAD98293.1"/>
    <property type="molecule type" value="Transcribed_RNA"/>
</dbReference>